<dbReference type="SMART" id="SM00261">
    <property type="entry name" value="FU"/>
    <property type="match status" value="7"/>
</dbReference>
<dbReference type="STRING" id="1331196.A0A1B9IZI5"/>
<keyword evidence="5" id="KW-0472">Membrane</keyword>
<keyword evidence="1 3" id="KW-0245">EGF-like domain</keyword>
<dbReference type="Pfam" id="PF23106">
    <property type="entry name" value="EGF_Teneurin"/>
    <property type="match status" value="1"/>
</dbReference>
<dbReference type="PANTHER" id="PTHR10574">
    <property type="entry name" value="NETRIN/LAMININ-RELATED"/>
    <property type="match status" value="1"/>
</dbReference>
<dbReference type="Gene3D" id="2.10.25.10">
    <property type="entry name" value="Laminin"/>
    <property type="match status" value="1"/>
</dbReference>
<feature type="disulfide bond" evidence="3">
    <location>
        <begin position="157"/>
        <end position="174"/>
    </location>
</feature>
<keyword evidence="5" id="KW-1133">Transmembrane helix</keyword>
<feature type="disulfide bond" evidence="3">
    <location>
        <begin position="176"/>
        <end position="185"/>
    </location>
</feature>
<keyword evidence="6" id="KW-0732">Signal</keyword>
<proteinExistence type="predicted"/>
<evidence type="ECO:0000256" key="2">
    <source>
        <dbReference type="ARBA" id="ARBA00023157"/>
    </source>
</evidence>
<feature type="domain" description="EGF-like" evidence="7">
    <location>
        <begin position="149"/>
        <end position="186"/>
    </location>
</feature>
<dbReference type="PROSITE" id="PS50026">
    <property type="entry name" value="EGF_3"/>
    <property type="match status" value="1"/>
</dbReference>
<dbReference type="GO" id="GO:0009888">
    <property type="term" value="P:tissue development"/>
    <property type="evidence" value="ECO:0007669"/>
    <property type="project" value="TreeGrafter"/>
</dbReference>
<organism evidence="8 9">
    <name type="scientific">Kwoniella mangroviensis CBS 10435</name>
    <dbReference type="NCBI Taxonomy" id="1331196"/>
    <lineage>
        <taxon>Eukaryota</taxon>
        <taxon>Fungi</taxon>
        <taxon>Dikarya</taxon>
        <taxon>Basidiomycota</taxon>
        <taxon>Agaricomycotina</taxon>
        <taxon>Tremellomycetes</taxon>
        <taxon>Tremellales</taxon>
        <taxon>Cryptococcaceae</taxon>
        <taxon>Kwoniella</taxon>
    </lineage>
</organism>
<dbReference type="Proteomes" id="UP000092583">
    <property type="component" value="Unassembled WGS sequence"/>
</dbReference>
<evidence type="ECO:0000256" key="5">
    <source>
        <dbReference type="SAM" id="Phobius"/>
    </source>
</evidence>
<keyword evidence="2 3" id="KW-1015">Disulfide bond</keyword>
<dbReference type="SUPFAM" id="SSF57184">
    <property type="entry name" value="Growth factor receptor domain"/>
    <property type="match status" value="2"/>
</dbReference>
<dbReference type="InterPro" id="IPR006212">
    <property type="entry name" value="Furin_repeat"/>
</dbReference>
<feature type="signal peptide" evidence="6">
    <location>
        <begin position="1"/>
        <end position="19"/>
    </location>
</feature>
<keyword evidence="5" id="KW-0812">Transmembrane</keyword>
<evidence type="ECO:0000256" key="3">
    <source>
        <dbReference type="PROSITE-ProRule" id="PRU00076"/>
    </source>
</evidence>
<feature type="region of interest" description="Disordered" evidence="4">
    <location>
        <begin position="772"/>
        <end position="840"/>
    </location>
</feature>
<dbReference type="EMBL" id="KI669459">
    <property type="protein sequence ID" value="OCF60949.1"/>
    <property type="molecule type" value="Genomic_DNA"/>
</dbReference>
<dbReference type="InterPro" id="IPR050440">
    <property type="entry name" value="Laminin/Netrin_ECM"/>
</dbReference>
<sequence length="878" mass="94066">MILYSSTLAFALSATVSWASQVCSPEHCLDGISSSQILAYDSSSSKYLTPGTYSDSSLSPSSSSLNITRSSDTLTVSIPSTSLGFSKTIYRGSEDVWDNGDWSLDDWKSIYLPSDWYAILEGGKVVWGAIPDKGQLPIDMTRLKLVKAASSVCDPPCSSHGVCKPSNTSSTGTCQCAAGWAGSSCDQCATGFWGPSCSPGPSNCTIWDDGLSGTGKCLGTASLLPISACNCDHGTCTSSNQCICSAGWQTNSTVSLALCNTCAEGFFRDSEGNCLACPLGCDTCTLQQGANSTATCTSCSYSLSLTTANPATCASTIGSCADGTYYDASSASCKSCSPACSTCTGPSTSDCLSCASPRVNLQGSCVYYDASTGICDSALSTLQGVYVVNLDKSECDACPSGCLECHIPSFSNIKGYDTLQCSSCQEGYLLEDGKCVRKCNDGWFLPEGSAAKNGTCQKCDSTCSTCVSRSTTCTSCPSPLYASGGTCLSTCPSSTTPLNGTCVPCPVDCTTCSTSTECSTCPSDRPVTRNGRCVDHCSKDEYHDSSRGCQACDWRCSSCSAGDSNSCTSCADGYILKKGECVAAGCNEGAFASGLGVCLSELVDKSSKSRLFWLFFLIILLLGGGIGGFWWYVRRERQKTRKATKEFGDKLDERTVQDNLRVLRLERVLGLQRILTSDEPRQQAKGYEEKKNKRFRELLLPSKRRRTDVEKDIELKSANFASDRMTYGYGVPPPPYVPSKSSSPAATITKGCTKRDLLDSIPTSILPSFVSPTKPTFDSSSSSSLGVRPKIERKESNGNTTIHSMSSPISPDYQTSLMPPPRPGMIRTNTQEREREVNRSRRGDMQILHGEEDDDVEFERRLRDLWPNLKTREQEGWI</sequence>
<dbReference type="InterPro" id="IPR009030">
    <property type="entry name" value="Growth_fac_rcpt_cys_sf"/>
</dbReference>
<gene>
    <name evidence="8" type="ORF">L486_00593</name>
</gene>
<dbReference type="CDD" id="cd00055">
    <property type="entry name" value="EGF_Lam"/>
    <property type="match status" value="1"/>
</dbReference>
<dbReference type="SMART" id="SM00180">
    <property type="entry name" value="EGF_Lam"/>
    <property type="match status" value="2"/>
</dbReference>
<name>A0A1B9IZI5_9TREE</name>
<evidence type="ECO:0000313" key="8">
    <source>
        <dbReference type="EMBL" id="OCF60949.1"/>
    </source>
</evidence>
<accession>A0A1B9IZI5</accession>
<dbReference type="CDD" id="cd00064">
    <property type="entry name" value="FU"/>
    <property type="match status" value="3"/>
</dbReference>
<feature type="compositionally biased region" description="Basic and acidic residues" evidence="4">
    <location>
        <begin position="830"/>
        <end position="840"/>
    </location>
</feature>
<feature type="compositionally biased region" description="Polar residues" evidence="4">
    <location>
        <begin position="797"/>
        <end position="817"/>
    </location>
</feature>
<keyword evidence="9" id="KW-1185">Reference proteome</keyword>
<reference evidence="9" key="2">
    <citation type="submission" date="2013-12" db="EMBL/GenBank/DDBJ databases">
        <title>Evolution of pathogenesis and genome organization in the Tremellales.</title>
        <authorList>
            <person name="Cuomo C."/>
            <person name="Litvintseva A."/>
            <person name="Heitman J."/>
            <person name="Chen Y."/>
            <person name="Sun S."/>
            <person name="Springer D."/>
            <person name="Dromer F."/>
            <person name="Young S."/>
            <person name="Zeng Q."/>
            <person name="Chapman S."/>
            <person name="Gujja S."/>
            <person name="Saif S."/>
            <person name="Birren B."/>
        </authorList>
    </citation>
    <scope>NUCLEOTIDE SEQUENCE [LARGE SCALE GENOMIC DNA]</scope>
    <source>
        <strain evidence="9">CBS 10435</strain>
    </source>
</reference>
<protein>
    <recommendedName>
        <fullName evidence="7">EGF-like domain-containing protein</fullName>
    </recommendedName>
</protein>
<dbReference type="SMART" id="SM00181">
    <property type="entry name" value="EGF"/>
    <property type="match status" value="7"/>
</dbReference>
<dbReference type="PANTHER" id="PTHR10574:SF406">
    <property type="entry name" value="LAMININ SUBUNIT ALPHA 5"/>
    <property type="match status" value="1"/>
</dbReference>
<feature type="disulfide bond" evidence="3">
    <location>
        <begin position="153"/>
        <end position="163"/>
    </location>
</feature>
<feature type="transmembrane region" description="Helical" evidence="5">
    <location>
        <begin position="611"/>
        <end position="633"/>
    </location>
</feature>
<dbReference type="PROSITE" id="PS00022">
    <property type="entry name" value="EGF_1"/>
    <property type="match status" value="1"/>
</dbReference>
<evidence type="ECO:0000313" key="9">
    <source>
        <dbReference type="Proteomes" id="UP000092583"/>
    </source>
</evidence>
<evidence type="ECO:0000256" key="6">
    <source>
        <dbReference type="SAM" id="SignalP"/>
    </source>
</evidence>
<dbReference type="OrthoDB" id="2563779at2759"/>
<evidence type="ECO:0000256" key="4">
    <source>
        <dbReference type="SAM" id="MobiDB-lite"/>
    </source>
</evidence>
<dbReference type="InterPro" id="IPR002049">
    <property type="entry name" value="LE_dom"/>
</dbReference>
<feature type="chain" id="PRO_5008629042" description="EGF-like domain-containing protein" evidence="6">
    <location>
        <begin position="20"/>
        <end position="878"/>
    </location>
</feature>
<evidence type="ECO:0000259" key="7">
    <source>
        <dbReference type="PROSITE" id="PS50026"/>
    </source>
</evidence>
<dbReference type="AlphaFoldDB" id="A0A1B9IZI5"/>
<dbReference type="InterPro" id="IPR000742">
    <property type="entry name" value="EGF"/>
</dbReference>
<dbReference type="Gene3D" id="2.10.220.10">
    <property type="entry name" value="Hormone Receptor, Insulin-like Growth Factor Receptor 1, Chain A, domain 2"/>
    <property type="match status" value="4"/>
</dbReference>
<evidence type="ECO:0000256" key="1">
    <source>
        <dbReference type="ARBA" id="ARBA00022536"/>
    </source>
</evidence>
<reference evidence="8 9" key="1">
    <citation type="submission" date="2013-07" db="EMBL/GenBank/DDBJ databases">
        <title>The Genome Sequence of Kwoniella mangroviensis CBS10435.</title>
        <authorList>
            <consortium name="The Broad Institute Genome Sequencing Platform"/>
            <person name="Cuomo C."/>
            <person name="Litvintseva A."/>
            <person name="Chen Y."/>
            <person name="Heitman J."/>
            <person name="Sun S."/>
            <person name="Springer D."/>
            <person name="Dromer F."/>
            <person name="Young S.K."/>
            <person name="Zeng Q."/>
            <person name="Gargeya S."/>
            <person name="Fitzgerald M."/>
            <person name="Abouelleil A."/>
            <person name="Alvarado L."/>
            <person name="Berlin A.M."/>
            <person name="Chapman S.B."/>
            <person name="Dewar J."/>
            <person name="Goldberg J."/>
            <person name="Griggs A."/>
            <person name="Gujja S."/>
            <person name="Hansen M."/>
            <person name="Howarth C."/>
            <person name="Imamovic A."/>
            <person name="Larimer J."/>
            <person name="McCowan C."/>
            <person name="Murphy C."/>
            <person name="Pearson M."/>
            <person name="Priest M."/>
            <person name="Roberts A."/>
            <person name="Saif S."/>
            <person name="Shea T."/>
            <person name="Sykes S."/>
            <person name="Wortman J."/>
            <person name="Nusbaum C."/>
            <person name="Birren B."/>
        </authorList>
    </citation>
    <scope>NUCLEOTIDE SEQUENCE [LARGE SCALE GENOMIC DNA]</scope>
    <source>
        <strain evidence="8 9">CBS 10435</strain>
    </source>
</reference>